<comment type="caution">
    <text evidence="2">The sequence shown here is derived from an EMBL/GenBank/DDBJ whole genome shotgun (WGS) entry which is preliminary data.</text>
</comment>
<sequence length="58" mass="6214">MSEDKDVLIQLTDDEDDNAKAAAEDTARLLIDIHDRRPADDDSPANGGSQDNGSGDDE</sequence>
<keyword evidence="3" id="KW-1185">Reference proteome</keyword>
<dbReference type="Proteomes" id="UP000317238">
    <property type="component" value="Unassembled WGS sequence"/>
</dbReference>
<evidence type="ECO:0000313" key="2">
    <source>
        <dbReference type="EMBL" id="TWT71522.1"/>
    </source>
</evidence>
<evidence type="ECO:0000313" key="3">
    <source>
        <dbReference type="Proteomes" id="UP000317238"/>
    </source>
</evidence>
<feature type="compositionally biased region" description="Low complexity" evidence="1">
    <location>
        <begin position="46"/>
        <end position="58"/>
    </location>
</feature>
<reference evidence="2 3" key="1">
    <citation type="submission" date="2019-02" db="EMBL/GenBank/DDBJ databases">
        <title>Deep-cultivation of Planctomycetes and their phenomic and genomic characterization uncovers novel biology.</title>
        <authorList>
            <person name="Wiegand S."/>
            <person name="Jogler M."/>
            <person name="Boedeker C."/>
            <person name="Pinto D."/>
            <person name="Vollmers J."/>
            <person name="Rivas-Marin E."/>
            <person name="Kohn T."/>
            <person name="Peeters S.H."/>
            <person name="Heuer A."/>
            <person name="Rast P."/>
            <person name="Oberbeckmann S."/>
            <person name="Bunk B."/>
            <person name="Jeske O."/>
            <person name="Meyerdierks A."/>
            <person name="Storesund J.E."/>
            <person name="Kallscheuer N."/>
            <person name="Luecker S."/>
            <person name="Lage O.M."/>
            <person name="Pohl T."/>
            <person name="Merkel B.J."/>
            <person name="Hornburger P."/>
            <person name="Mueller R.-W."/>
            <person name="Bruemmer F."/>
            <person name="Labrenz M."/>
            <person name="Spormann A.M."/>
            <person name="Op Den Camp H."/>
            <person name="Overmann J."/>
            <person name="Amann R."/>
            <person name="Jetten M.S.M."/>
            <person name="Mascher T."/>
            <person name="Medema M.H."/>
            <person name="Devos D.P."/>
            <person name="Kaster A.-K."/>
            <person name="Ovreas L."/>
            <person name="Rohde M."/>
            <person name="Galperin M.Y."/>
            <person name="Jogler C."/>
        </authorList>
    </citation>
    <scope>NUCLEOTIDE SEQUENCE [LARGE SCALE GENOMIC DNA]</scope>
    <source>
        <strain evidence="2 3">Pan14r</strain>
    </source>
</reference>
<name>A0A5C5YDZ6_9PLAN</name>
<accession>A0A5C5YDZ6</accession>
<dbReference type="EMBL" id="SJPL01000001">
    <property type="protein sequence ID" value="TWT71522.1"/>
    <property type="molecule type" value="Genomic_DNA"/>
</dbReference>
<organism evidence="2 3">
    <name type="scientific">Crateriforma conspicua</name>
    <dbReference type="NCBI Taxonomy" id="2527996"/>
    <lineage>
        <taxon>Bacteria</taxon>
        <taxon>Pseudomonadati</taxon>
        <taxon>Planctomycetota</taxon>
        <taxon>Planctomycetia</taxon>
        <taxon>Planctomycetales</taxon>
        <taxon>Planctomycetaceae</taxon>
        <taxon>Crateriforma</taxon>
    </lineage>
</organism>
<feature type="region of interest" description="Disordered" evidence="1">
    <location>
        <begin position="33"/>
        <end position="58"/>
    </location>
</feature>
<gene>
    <name evidence="2" type="ORF">Pan14r_38320</name>
</gene>
<dbReference type="AlphaFoldDB" id="A0A5C5YDZ6"/>
<protein>
    <submittedName>
        <fullName evidence="2">Uncharacterized protein</fullName>
    </submittedName>
</protein>
<proteinExistence type="predicted"/>
<evidence type="ECO:0000256" key="1">
    <source>
        <dbReference type="SAM" id="MobiDB-lite"/>
    </source>
</evidence>
<dbReference type="RefSeq" id="WP_197203793.1">
    <property type="nucleotide sequence ID" value="NZ_SJPL01000001.1"/>
</dbReference>